<keyword evidence="1" id="KW-1185">Reference proteome</keyword>
<organism evidence="1 2">
    <name type="scientific">Petromyzon marinus</name>
    <name type="common">Sea lamprey</name>
    <dbReference type="NCBI Taxonomy" id="7757"/>
    <lineage>
        <taxon>Eukaryota</taxon>
        <taxon>Metazoa</taxon>
        <taxon>Chordata</taxon>
        <taxon>Craniata</taxon>
        <taxon>Vertebrata</taxon>
        <taxon>Cyclostomata</taxon>
        <taxon>Hyperoartia</taxon>
        <taxon>Petromyzontiformes</taxon>
        <taxon>Petromyzontidae</taxon>
        <taxon>Petromyzon</taxon>
    </lineage>
</organism>
<sequence length="198" mass="22479">MEPDRQPRRRRRSQAHHRASISYEKLRSLMQPYFSSCNISKWMLLCQVKMCIVQLENSIVNLSEQNEKNGSYIPFPSTLEAIQMEFIHQYYSASARRRARLALPLHCPGLSSPRGVNTHEEAAEPSRALQELPVECDAAQRFTAGSQMNTGLDQPEDGSYRIPQSWFPAGSTFGFLSDGVCDTSQLLQCTESFEDDEL</sequence>
<accession>A0AAJ7U9D0</accession>
<gene>
    <name evidence="2" type="primary">LOC116954819</name>
</gene>
<dbReference type="RefSeq" id="XP_032831554.1">
    <property type="nucleotide sequence ID" value="XM_032975663.1"/>
</dbReference>
<evidence type="ECO:0000313" key="1">
    <source>
        <dbReference type="Proteomes" id="UP001318040"/>
    </source>
</evidence>
<dbReference type="Proteomes" id="UP001318040">
    <property type="component" value="Chromosome 56"/>
</dbReference>
<reference evidence="2" key="1">
    <citation type="submission" date="2025-08" db="UniProtKB">
        <authorList>
            <consortium name="RefSeq"/>
        </authorList>
    </citation>
    <scope>IDENTIFICATION</scope>
    <source>
        <tissue evidence="2">Sperm</tissue>
    </source>
</reference>
<name>A0AAJ7U9D0_PETMA</name>
<evidence type="ECO:0000313" key="2">
    <source>
        <dbReference type="RefSeq" id="XP_032831554.1"/>
    </source>
</evidence>
<proteinExistence type="predicted"/>
<dbReference type="AlphaFoldDB" id="A0AAJ7U9D0"/>
<protein>
    <submittedName>
        <fullName evidence="2">Uncharacterized protein LOC116954819 isoform X2</fullName>
    </submittedName>
</protein>